<dbReference type="SUPFAM" id="SSF51294">
    <property type="entry name" value="Hedgehog/intein (Hint) domain"/>
    <property type="match status" value="1"/>
</dbReference>
<reference evidence="1" key="1">
    <citation type="journal article" date="2014" name="Front. Microbiol.">
        <title>High frequency of phylogenetically diverse reductive dehalogenase-homologous genes in deep subseafloor sedimentary metagenomes.</title>
        <authorList>
            <person name="Kawai M."/>
            <person name="Futagami T."/>
            <person name="Toyoda A."/>
            <person name="Takaki Y."/>
            <person name="Nishi S."/>
            <person name="Hori S."/>
            <person name="Arai W."/>
            <person name="Tsubouchi T."/>
            <person name="Morono Y."/>
            <person name="Uchiyama I."/>
            <person name="Ito T."/>
            <person name="Fujiyama A."/>
            <person name="Inagaki F."/>
            <person name="Takami H."/>
        </authorList>
    </citation>
    <scope>NUCLEOTIDE SEQUENCE</scope>
    <source>
        <strain evidence="1">Expedition CK06-06</strain>
    </source>
</reference>
<accession>X1H7H6</accession>
<evidence type="ECO:0008006" key="2">
    <source>
        <dbReference type="Google" id="ProtNLM"/>
    </source>
</evidence>
<name>X1H7H6_9ZZZZ</name>
<evidence type="ECO:0000313" key="1">
    <source>
        <dbReference type="EMBL" id="GAH65357.1"/>
    </source>
</evidence>
<proteinExistence type="predicted"/>
<dbReference type="EMBL" id="BARU01033260">
    <property type="protein sequence ID" value="GAH65357.1"/>
    <property type="molecule type" value="Genomic_DNA"/>
</dbReference>
<dbReference type="InterPro" id="IPR036844">
    <property type="entry name" value="Hint_dom_sf"/>
</dbReference>
<protein>
    <recommendedName>
        <fullName evidence="2">Hint domain-containing protein</fullName>
    </recommendedName>
</protein>
<sequence>MPYNEEVAQKVLKWFPRYLHHTKGEWAGKKFKLLPWQNKIIKPLFGMLKKGSIKQYKDGTRRYNTVYIEIPKKQGKALAIDTPIPTIDGWKTIGKLKPKDQIFDENGQICNVIAVTNIMYNRPCYRVGFNDKSEIIADENHLWVTE</sequence>
<organism evidence="1">
    <name type="scientific">marine sediment metagenome</name>
    <dbReference type="NCBI Taxonomy" id="412755"/>
    <lineage>
        <taxon>unclassified sequences</taxon>
        <taxon>metagenomes</taxon>
        <taxon>ecological metagenomes</taxon>
    </lineage>
</organism>
<feature type="non-terminal residue" evidence="1">
    <location>
        <position position="146"/>
    </location>
</feature>
<dbReference type="AlphaFoldDB" id="X1H7H6"/>
<comment type="caution">
    <text evidence="1">The sequence shown here is derived from an EMBL/GenBank/DDBJ whole genome shotgun (WGS) entry which is preliminary data.</text>
</comment>
<gene>
    <name evidence="1" type="ORF">S03H2_52361</name>
</gene>